<evidence type="ECO:0000256" key="1">
    <source>
        <dbReference type="ARBA" id="ARBA00000491"/>
    </source>
</evidence>
<dbReference type="NCBIfam" id="TIGR00170">
    <property type="entry name" value="leuC"/>
    <property type="match status" value="1"/>
</dbReference>
<dbReference type="Pfam" id="PF00330">
    <property type="entry name" value="Aconitase"/>
    <property type="match status" value="1"/>
</dbReference>
<evidence type="ECO:0000256" key="3">
    <source>
        <dbReference type="ARBA" id="ARBA00004729"/>
    </source>
</evidence>
<comment type="cofactor">
    <cofactor evidence="13">
        <name>[4Fe-4S] cluster</name>
        <dbReference type="ChEBI" id="CHEBI:49883"/>
    </cofactor>
    <text evidence="13">Binds 1 [4Fe-4S] cluster per subunit.</text>
</comment>
<dbReference type="PANTHER" id="PTHR43822">
    <property type="entry name" value="HOMOACONITASE, MITOCHONDRIAL-RELATED"/>
    <property type="match status" value="1"/>
</dbReference>
<evidence type="ECO:0000256" key="7">
    <source>
        <dbReference type="ARBA" id="ARBA00022605"/>
    </source>
</evidence>
<dbReference type="InterPro" id="IPR015931">
    <property type="entry name" value="Acnase/IPM_dHydase_lsu_aba_1/3"/>
</dbReference>
<comment type="similarity">
    <text evidence="13">Belongs to the aconitase/IPM isomerase family. LeuC type 1 subfamily.</text>
</comment>
<dbReference type="SUPFAM" id="SSF53732">
    <property type="entry name" value="Aconitase iron-sulfur domain"/>
    <property type="match status" value="1"/>
</dbReference>
<comment type="catalytic activity">
    <reaction evidence="1 13">
        <text>(2R,3S)-3-isopropylmalate = (2S)-2-isopropylmalate</text>
        <dbReference type="Rhea" id="RHEA:32287"/>
        <dbReference type="ChEBI" id="CHEBI:1178"/>
        <dbReference type="ChEBI" id="CHEBI:35121"/>
        <dbReference type="EC" id="4.2.1.33"/>
    </reaction>
</comment>
<dbReference type="InterPro" id="IPR018136">
    <property type="entry name" value="Aconitase_4Fe-4S_BS"/>
</dbReference>
<keyword evidence="6 13" id="KW-0004">4Fe-4S</keyword>
<evidence type="ECO:0000256" key="4">
    <source>
        <dbReference type="ARBA" id="ARBA00011271"/>
    </source>
</evidence>
<keyword evidence="7 13" id="KW-0028">Amino-acid biosynthesis</keyword>
<dbReference type="GO" id="GO:0009098">
    <property type="term" value="P:L-leucine biosynthetic process"/>
    <property type="evidence" value="ECO:0007669"/>
    <property type="project" value="UniProtKB-UniRule"/>
</dbReference>
<dbReference type="GO" id="GO:0016853">
    <property type="term" value="F:isomerase activity"/>
    <property type="evidence" value="ECO:0007669"/>
    <property type="project" value="UniProtKB-KW"/>
</dbReference>
<dbReference type="GO" id="GO:0003861">
    <property type="term" value="F:3-isopropylmalate dehydratase activity"/>
    <property type="evidence" value="ECO:0007669"/>
    <property type="project" value="UniProtKB-UniRule"/>
</dbReference>
<dbReference type="CDD" id="cd01583">
    <property type="entry name" value="IPMI"/>
    <property type="match status" value="1"/>
</dbReference>
<dbReference type="NCBIfam" id="NF004016">
    <property type="entry name" value="PRK05478.1"/>
    <property type="match status" value="1"/>
</dbReference>
<keyword evidence="15" id="KW-0413">Isomerase</keyword>
<dbReference type="PROSITE" id="PS01244">
    <property type="entry name" value="ACONITASE_2"/>
    <property type="match status" value="1"/>
</dbReference>
<dbReference type="InterPro" id="IPR001030">
    <property type="entry name" value="Acoase/IPM_deHydtase_lsu_aba"/>
</dbReference>
<dbReference type="EC" id="4.2.1.33" evidence="13"/>
<dbReference type="InterPro" id="IPR004430">
    <property type="entry name" value="3-IsopropMal_deHydase_lsu"/>
</dbReference>
<evidence type="ECO:0000256" key="11">
    <source>
        <dbReference type="ARBA" id="ARBA00023239"/>
    </source>
</evidence>
<reference evidence="15 16" key="1">
    <citation type="submission" date="2013-04" db="EMBL/GenBank/DDBJ databases">
        <title>Oceanicola sp. 22II1-22F33 Genome Sequencing.</title>
        <authorList>
            <person name="Lai Q."/>
            <person name="Li G."/>
            <person name="Shao Z."/>
        </authorList>
    </citation>
    <scope>NUCLEOTIDE SEQUENCE [LARGE SCALE GENOMIC DNA]</scope>
    <source>
        <strain evidence="15 16">22II1-22F33</strain>
    </source>
</reference>
<evidence type="ECO:0000256" key="13">
    <source>
        <dbReference type="HAMAP-Rule" id="MF_01026"/>
    </source>
</evidence>
<dbReference type="PANTHER" id="PTHR43822:SF9">
    <property type="entry name" value="3-ISOPROPYLMALATE DEHYDRATASE"/>
    <property type="match status" value="1"/>
</dbReference>
<feature type="binding site" evidence="13">
    <location>
        <position position="352"/>
    </location>
    <ligand>
        <name>[4Fe-4S] cluster</name>
        <dbReference type="ChEBI" id="CHEBI:49883"/>
    </ligand>
</feature>
<evidence type="ECO:0000256" key="12">
    <source>
        <dbReference type="ARBA" id="ARBA00023304"/>
    </source>
</evidence>
<name>A0A225NGG9_9RHOB</name>
<keyword evidence="8 13" id="KW-0479">Metal-binding</keyword>
<keyword evidence="11 13" id="KW-0456">Lyase</keyword>
<gene>
    <name evidence="13" type="primary">leuC</name>
    <name evidence="15" type="ORF">ATO3_18625</name>
</gene>
<accession>A0A225NGG9</accession>
<dbReference type="FunFam" id="3.30.499.10:FF:000007">
    <property type="entry name" value="3-isopropylmalate dehydratase large subunit"/>
    <property type="match status" value="1"/>
</dbReference>
<organism evidence="15 16">
    <name type="scientific">Marinibacterium profundimaris</name>
    <dbReference type="NCBI Taxonomy" id="1679460"/>
    <lineage>
        <taxon>Bacteria</taxon>
        <taxon>Pseudomonadati</taxon>
        <taxon>Pseudomonadota</taxon>
        <taxon>Alphaproteobacteria</taxon>
        <taxon>Rhodobacterales</taxon>
        <taxon>Paracoccaceae</taxon>
        <taxon>Marinibacterium</taxon>
    </lineage>
</organism>
<dbReference type="Gene3D" id="3.30.499.10">
    <property type="entry name" value="Aconitase, domain 3"/>
    <property type="match status" value="2"/>
</dbReference>
<sequence length="476" mass="51308">MTDKTEPQTLYEKVWADHVVKTYDNGTDLLYVDRHLVQEVSSPQAFKGLKQAGRPMHRPDAHISVADHAVPTQGRGHPLREGLAASQVARLYENAREYGVPYIPMQDRRHGIVHVIGPELAFTLPGVVLVCGDSHTCTHGAFGAIAFGIGASECECVFATQVLRQQRQKTMRIRLEGVRPEGVEVKDMILAVIAEIGIGGGVGHAIEYAGSAVRDLSMEQRMTLCNMSIEAGSRIGMVAPDEKTFAYLEGRPLAPKGADWEAALDYWRSLPSDPDAVFDREVVIDVSTLSPFVSWGTTPEECAPIAGTVPDPSDVEDEGRRARMQRSVEYMGLTPGMALSDLTVDRVFIGSCTNGRIEDLRQAAEVVAGRKVSPGIDAMVVPGSAAVRAQAESEGLDKIFVEAGFSWRASGCSMCVGMNDDRLTPGQRCASTSNRNFEGRQGIGGRTHLMSPPMAAAAAIAGHLVDVRSLKKGAVE</sequence>
<dbReference type="HAMAP" id="MF_01026">
    <property type="entry name" value="LeuC_type1"/>
    <property type="match status" value="1"/>
</dbReference>
<feature type="binding site" evidence="13">
    <location>
        <position position="415"/>
    </location>
    <ligand>
        <name>[4Fe-4S] cluster</name>
        <dbReference type="ChEBI" id="CHEBI:49883"/>
    </ligand>
</feature>
<dbReference type="PROSITE" id="PS00450">
    <property type="entry name" value="ACONITASE_1"/>
    <property type="match status" value="1"/>
</dbReference>
<keyword evidence="16" id="KW-1185">Reference proteome</keyword>
<feature type="binding site" evidence="13">
    <location>
        <position position="412"/>
    </location>
    <ligand>
        <name>[4Fe-4S] cluster</name>
        <dbReference type="ChEBI" id="CHEBI:49883"/>
    </ligand>
</feature>
<keyword evidence="10 13" id="KW-0411">Iron-sulfur</keyword>
<evidence type="ECO:0000256" key="8">
    <source>
        <dbReference type="ARBA" id="ARBA00022723"/>
    </source>
</evidence>
<comment type="caution">
    <text evidence="15">The sequence shown here is derived from an EMBL/GenBank/DDBJ whole genome shotgun (WGS) entry which is preliminary data.</text>
</comment>
<keyword evidence="12 13" id="KW-0100">Branched-chain amino acid biosynthesis</keyword>
<dbReference type="InterPro" id="IPR033941">
    <property type="entry name" value="IPMI_cat"/>
</dbReference>
<dbReference type="InterPro" id="IPR036008">
    <property type="entry name" value="Aconitase_4Fe-4S_dom"/>
</dbReference>
<dbReference type="NCBIfam" id="NF009116">
    <property type="entry name" value="PRK12466.1"/>
    <property type="match status" value="1"/>
</dbReference>
<evidence type="ECO:0000256" key="10">
    <source>
        <dbReference type="ARBA" id="ARBA00023014"/>
    </source>
</evidence>
<keyword evidence="9 13" id="KW-0408">Iron</keyword>
<dbReference type="Proteomes" id="UP000215377">
    <property type="component" value="Unassembled WGS sequence"/>
</dbReference>
<dbReference type="InterPro" id="IPR050067">
    <property type="entry name" value="IPM_dehydratase_rel_enz"/>
</dbReference>
<evidence type="ECO:0000313" key="15">
    <source>
        <dbReference type="EMBL" id="OWU71478.1"/>
    </source>
</evidence>
<evidence type="ECO:0000313" key="16">
    <source>
        <dbReference type="Proteomes" id="UP000215377"/>
    </source>
</evidence>
<evidence type="ECO:0000256" key="6">
    <source>
        <dbReference type="ARBA" id="ARBA00022485"/>
    </source>
</evidence>
<dbReference type="GO" id="GO:0046872">
    <property type="term" value="F:metal ion binding"/>
    <property type="evidence" value="ECO:0007669"/>
    <property type="project" value="UniProtKB-KW"/>
</dbReference>
<dbReference type="GO" id="GO:0051539">
    <property type="term" value="F:4 iron, 4 sulfur cluster binding"/>
    <property type="evidence" value="ECO:0007669"/>
    <property type="project" value="UniProtKB-KW"/>
</dbReference>
<dbReference type="PRINTS" id="PR00415">
    <property type="entry name" value="ACONITASE"/>
</dbReference>
<dbReference type="OrthoDB" id="9802769at2"/>
<proteinExistence type="inferred from homology"/>
<dbReference type="AlphaFoldDB" id="A0A225NGG9"/>
<dbReference type="RefSeq" id="WP_088651414.1">
    <property type="nucleotide sequence ID" value="NZ_AQQR01000009.1"/>
</dbReference>
<comment type="subunit">
    <text evidence="4 13">Heterodimer of LeuC and LeuD.</text>
</comment>
<comment type="pathway">
    <text evidence="3 13">Amino-acid biosynthesis; L-leucine biosynthesis; L-leucine from 3-methyl-2-oxobutanoate: step 2/4.</text>
</comment>
<evidence type="ECO:0000259" key="14">
    <source>
        <dbReference type="Pfam" id="PF00330"/>
    </source>
</evidence>
<evidence type="ECO:0000256" key="9">
    <source>
        <dbReference type="ARBA" id="ARBA00023004"/>
    </source>
</evidence>
<comment type="function">
    <text evidence="2 13">Catalyzes the isomerization between 2-isopropylmalate and 3-isopropylmalate, via the formation of 2-isopropylmaleate.</text>
</comment>
<evidence type="ECO:0000256" key="5">
    <source>
        <dbReference type="ARBA" id="ARBA00022430"/>
    </source>
</evidence>
<dbReference type="EMBL" id="AQQR01000009">
    <property type="protein sequence ID" value="OWU71478.1"/>
    <property type="molecule type" value="Genomic_DNA"/>
</dbReference>
<evidence type="ECO:0000256" key="2">
    <source>
        <dbReference type="ARBA" id="ARBA00002695"/>
    </source>
</evidence>
<keyword evidence="5 13" id="KW-0432">Leucine biosynthesis</keyword>
<protein>
    <recommendedName>
        <fullName evidence="13">3-isopropylmalate dehydratase large subunit</fullName>
        <ecNumber evidence="13">4.2.1.33</ecNumber>
    </recommendedName>
    <alternativeName>
        <fullName evidence="13">Alpha-IPM isomerase</fullName>
        <shortName evidence="13">IPMI</shortName>
    </alternativeName>
    <alternativeName>
        <fullName evidence="13">Isopropylmalate isomerase</fullName>
    </alternativeName>
</protein>
<dbReference type="UniPathway" id="UPA00048">
    <property type="reaction ID" value="UER00071"/>
</dbReference>
<feature type="domain" description="Aconitase/3-isopropylmalate dehydratase large subunit alpha/beta/alpha" evidence="14">
    <location>
        <begin position="12"/>
        <end position="462"/>
    </location>
</feature>